<dbReference type="GO" id="GO:0016887">
    <property type="term" value="F:ATP hydrolysis activity"/>
    <property type="evidence" value="ECO:0007669"/>
    <property type="project" value="InterPro"/>
</dbReference>
<organism evidence="12 13">
    <name type="scientific">Thermacetogenium phaeum</name>
    <dbReference type="NCBI Taxonomy" id="85874"/>
    <lineage>
        <taxon>Bacteria</taxon>
        <taxon>Bacillati</taxon>
        <taxon>Bacillota</taxon>
        <taxon>Clostridia</taxon>
        <taxon>Thermoanaerobacterales</taxon>
        <taxon>Thermoanaerobacteraceae</taxon>
        <taxon>Thermacetogenium</taxon>
    </lineage>
</organism>
<dbReference type="InterPro" id="IPR015856">
    <property type="entry name" value="ABC_transpr_CbiO/EcfA_su"/>
</dbReference>
<evidence type="ECO:0000313" key="12">
    <source>
        <dbReference type="EMBL" id="KUK36893.1"/>
    </source>
</evidence>
<dbReference type="SMART" id="SM00382">
    <property type="entry name" value="AAA"/>
    <property type="match status" value="1"/>
</dbReference>
<dbReference type="InterPro" id="IPR017871">
    <property type="entry name" value="ABC_transporter-like_CS"/>
</dbReference>
<dbReference type="InterPro" id="IPR050095">
    <property type="entry name" value="ECF_ABC_transporter_ATP-bd"/>
</dbReference>
<dbReference type="SUPFAM" id="SSF52540">
    <property type="entry name" value="P-loop containing nucleoside triphosphate hydrolases"/>
    <property type="match status" value="1"/>
</dbReference>
<evidence type="ECO:0000256" key="9">
    <source>
        <dbReference type="ARBA" id="ARBA00025157"/>
    </source>
</evidence>
<keyword evidence="4 10" id="KW-1003">Cell membrane</keyword>
<evidence type="ECO:0000256" key="6">
    <source>
        <dbReference type="ARBA" id="ARBA00022840"/>
    </source>
</evidence>
<evidence type="ECO:0000259" key="11">
    <source>
        <dbReference type="PROSITE" id="PS50893"/>
    </source>
</evidence>
<dbReference type="PATRIC" id="fig|85874.4.peg.1533"/>
<dbReference type="EMBL" id="LGFO01000029">
    <property type="protein sequence ID" value="KUK36893.1"/>
    <property type="molecule type" value="Genomic_DNA"/>
</dbReference>
<comment type="function">
    <text evidence="9">Probably part of an ABC transporter complex. Responsible for energy coupling to the transport system.</text>
</comment>
<dbReference type="PROSITE" id="PS00211">
    <property type="entry name" value="ABC_TRANSPORTER_1"/>
    <property type="match status" value="1"/>
</dbReference>
<keyword evidence="7" id="KW-1278">Translocase</keyword>
<evidence type="ECO:0000256" key="1">
    <source>
        <dbReference type="ARBA" id="ARBA00004202"/>
    </source>
</evidence>
<evidence type="ECO:0000256" key="7">
    <source>
        <dbReference type="ARBA" id="ARBA00022967"/>
    </source>
</evidence>
<dbReference type="Pfam" id="PF00005">
    <property type="entry name" value="ABC_tran"/>
    <property type="match status" value="1"/>
</dbReference>
<evidence type="ECO:0000313" key="13">
    <source>
        <dbReference type="Proteomes" id="UP000053326"/>
    </source>
</evidence>
<feature type="domain" description="ABC transporter" evidence="11">
    <location>
        <begin position="5"/>
        <end position="238"/>
    </location>
</feature>
<dbReference type="CDD" id="cd03225">
    <property type="entry name" value="ABC_cobalt_CbiO_domain1"/>
    <property type="match status" value="1"/>
</dbReference>
<protein>
    <recommendedName>
        <fullName evidence="10">ABC transporter ATP-binding protein</fullName>
    </recommendedName>
</protein>
<dbReference type="GO" id="GO:0006824">
    <property type="term" value="P:cobalt ion transport"/>
    <property type="evidence" value="ECO:0007669"/>
    <property type="project" value="InterPro"/>
</dbReference>
<dbReference type="InterPro" id="IPR003593">
    <property type="entry name" value="AAA+_ATPase"/>
</dbReference>
<dbReference type="GO" id="GO:0005524">
    <property type="term" value="F:ATP binding"/>
    <property type="evidence" value="ECO:0007669"/>
    <property type="project" value="UniProtKB-UniRule"/>
</dbReference>
<comment type="function">
    <text evidence="10">Part of an ABC transporter complex. Responsible for energy coupling to the transport system.</text>
</comment>
<comment type="subcellular location">
    <subcellularLocation>
        <location evidence="1 10">Cell membrane</location>
        <topology evidence="1 10">Peripheral membrane protein</topology>
    </subcellularLocation>
</comment>
<dbReference type="GO" id="GO:0043190">
    <property type="term" value="C:ATP-binding cassette (ABC) transporter complex"/>
    <property type="evidence" value="ECO:0007669"/>
    <property type="project" value="TreeGrafter"/>
</dbReference>
<dbReference type="InterPro" id="IPR005876">
    <property type="entry name" value="Co_trans_ATP-bd"/>
</dbReference>
<sequence>MAALLEIEDLSFYYHDGTPALKGVSLSIGEGEKVAILGPNGAGKSTLLFHLNGIFLAQQGTVRVAGEVVTRDNEHRVREKVGLVFQDPDDQVFSPTVWDDVAFGPLNLGLERQEIERRVEEALHAVGMWEYRSRAPHHLSYGQKKRVAIAGVLAMDPDVVVLDEPTAFLDPAGQRALLKILEGLHGEGKTVIIATHDVDMAAEWATSIILLKEGRVLAQGDTCLLVNEELVQAAGLRFPLVSQVFQDFITGNKQLLPRTVAEGKKVLRKLTGI</sequence>
<dbReference type="GO" id="GO:0042626">
    <property type="term" value="F:ATPase-coupled transmembrane transporter activity"/>
    <property type="evidence" value="ECO:0007669"/>
    <property type="project" value="TreeGrafter"/>
</dbReference>
<comment type="caution">
    <text evidence="12">The sequence shown here is derived from an EMBL/GenBank/DDBJ whole genome shotgun (WGS) entry which is preliminary data.</text>
</comment>
<dbReference type="InterPro" id="IPR003439">
    <property type="entry name" value="ABC_transporter-like_ATP-bd"/>
</dbReference>
<evidence type="ECO:0000256" key="4">
    <source>
        <dbReference type="ARBA" id="ARBA00022475"/>
    </source>
</evidence>
<keyword evidence="8 10" id="KW-0472">Membrane</keyword>
<gene>
    <name evidence="12" type="ORF">XD66_0395</name>
</gene>
<evidence type="ECO:0000256" key="5">
    <source>
        <dbReference type="ARBA" id="ARBA00022741"/>
    </source>
</evidence>
<reference evidence="13" key="1">
    <citation type="journal article" date="2015" name="MBio">
        <title>Genome-Resolved Metagenomic Analysis Reveals Roles for Candidate Phyla and Other Microbial Community Members in Biogeochemical Transformations in Oil Reservoirs.</title>
        <authorList>
            <person name="Hu P."/>
            <person name="Tom L."/>
            <person name="Singh A."/>
            <person name="Thomas B.C."/>
            <person name="Baker B.J."/>
            <person name="Piceno Y.M."/>
            <person name="Andersen G.L."/>
            <person name="Banfield J.F."/>
        </authorList>
    </citation>
    <scope>NUCLEOTIDE SEQUENCE [LARGE SCALE GENOMIC DNA]</scope>
</reference>
<evidence type="ECO:0000256" key="8">
    <source>
        <dbReference type="ARBA" id="ARBA00023136"/>
    </source>
</evidence>
<dbReference type="Proteomes" id="UP000053326">
    <property type="component" value="Unassembled WGS sequence"/>
</dbReference>
<comment type="similarity">
    <text evidence="2 10">Belongs to the ABC transporter superfamily.</text>
</comment>
<accession>A0A117LBF9</accession>
<keyword evidence="5 10" id="KW-0547">Nucleotide-binding</keyword>
<evidence type="ECO:0000256" key="10">
    <source>
        <dbReference type="RuleBase" id="RU364103"/>
    </source>
</evidence>
<dbReference type="AlphaFoldDB" id="A0A117LBF9"/>
<keyword evidence="6 10" id="KW-0067">ATP-binding</keyword>
<dbReference type="PANTHER" id="PTHR43553">
    <property type="entry name" value="HEAVY METAL TRANSPORTER"/>
    <property type="match status" value="1"/>
</dbReference>
<dbReference type="NCBIfam" id="TIGR01166">
    <property type="entry name" value="cbiO"/>
    <property type="match status" value="1"/>
</dbReference>
<dbReference type="PANTHER" id="PTHR43553:SF24">
    <property type="entry name" value="ENERGY-COUPLING FACTOR TRANSPORTER ATP-BINDING PROTEIN ECFA1"/>
    <property type="match status" value="1"/>
</dbReference>
<evidence type="ECO:0000256" key="2">
    <source>
        <dbReference type="ARBA" id="ARBA00005417"/>
    </source>
</evidence>
<dbReference type="FunFam" id="3.40.50.300:FF:000224">
    <property type="entry name" value="Energy-coupling factor transporter ATP-binding protein EcfA"/>
    <property type="match status" value="1"/>
</dbReference>
<dbReference type="InterPro" id="IPR027417">
    <property type="entry name" value="P-loop_NTPase"/>
</dbReference>
<proteinExistence type="inferred from homology"/>
<dbReference type="OMA" id="YSRPYCN"/>
<evidence type="ECO:0000256" key="3">
    <source>
        <dbReference type="ARBA" id="ARBA00022448"/>
    </source>
</evidence>
<dbReference type="PROSITE" id="PS50893">
    <property type="entry name" value="ABC_TRANSPORTER_2"/>
    <property type="match status" value="1"/>
</dbReference>
<name>A0A117LBF9_9THEO</name>
<keyword evidence="3 10" id="KW-0813">Transport</keyword>
<dbReference type="Gene3D" id="3.40.50.300">
    <property type="entry name" value="P-loop containing nucleotide triphosphate hydrolases"/>
    <property type="match status" value="1"/>
</dbReference>